<feature type="compositionally biased region" description="Basic and acidic residues" evidence="1">
    <location>
        <begin position="75"/>
        <end position="90"/>
    </location>
</feature>
<dbReference type="EMBL" id="ML170162">
    <property type="protein sequence ID" value="TDL26262.1"/>
    <property type="molecule type" value="Genomic_DNA"/>
</dbReference>
<feature type="compositionally biased region" description="Basic and acidic residues" evidence="1">
    <location>
        <begin position="391"/>
        <end position="403"/>
    </location>
</feature>
<reference evidence="2 3" key="1">
    <citation type="submission" date="2018-06" db="EMBL/GenBank/DDBJ databases">
        <title>A transcriptomic atlas of mushroom development highlights an independent origin of complex multicellularity.</title>
        <authorList>
            <consortium name="DOE Joint Genome Institute"/>
            <person name="Krizsan K."/>
            <person name="Almasi E."/>
            <person name="Merenyi Z."/>
            <person name="Sahu N."/>
            <person name="Viragh M."/>
            <person name="Koszo T."/>
            <person name="Mondo S."/>
            <person name="Kiss B."/>
            <person name="Balint B."/>
            <person name="Kues U."/>
            <person name="Barry K."/>
            <person name="Hegedus J.C."/>
            <person name="Henrissat B."/>
            <person name="Johnson J."/>
            <person name="Lipzen A."/>
            <person name="Ohm R."/>
            <person name="Nagy I."/>
            <person name="Pangilinan J."/>
            <person name="Yan J."/>
            <person name="Xiong Y."/>
            <person name="Grigoriev I.V."/>
            <person name="Hibbett D.S."/>
            <person name="Nagy L.G."/>
        </authorList>
    </citation>
    <scope>NUCLEOTIDE SEQUENCE [LARGE SCALE GENOMIC DNA]</scope>
    <source>
        <strain evidence="2 3">SZMC22713</strain>
    </source>
</reference>
<protein>
    <submittedName>
        <fullName evidence="2">Uncharacterized protein</fullName>
    </submittedName>
</protein>
<evidence type="ECO:0000256" key="1">
    <source>
        <dbReference type="SAM" id="MobiDB-lite"/>
    </source>
</evidence>
<keyword evidence="3" id="KW-1185">Reference proteome</keyword>
<dbReference type="VEuPathDB" id="FungiDB:BD410DRAFT_784348"/>
<evidence type="ECO:0000313" key="3">
    <source>
        <dbReference type="Proteomes" id="UP000294933"/>
    </source>
</evidence>
<organism evidence="2 3">
    <name type="scientific">Rickenella mellea</name>
    <dbReference type="NCBI Taxonomy" id="50990"/>
    <lineage>
        <taxon>Eukaryota</taxon>
        <taxon>Fungi</taxon>
        <taxon>Dikarya</taxon>
        <taxon>Basidiomycota</taxon>
        <taxon>Agaricomycotina</taxon>
        <taxon>Agaricomycetes</taxon>
        <taxon>Hymenochaetales</taxon>
        <taxon>Rickenellaceae</taxon>
        <taxon>Rickenella</taxon>
    </lineage>
</organism>
<dbReference type="AlphaFoldDB" id="A0A4Y7QGM6"/>
<feature type="compositionally biased region" description="Polar residues" evidence="1">
    <location>
        <begin position="368"/>
        <end position="380"/>
    </location>
</feature>
<proteinExistence type="predicted"/>
<accession>A0A4Y7QGM6</accession>
<gene>
    <name evidence="2" type="ORF">BD410DRAFT_784348</name>
</gene>
<feature type="region of interest" description="Disordered" evidence="1">
    <location>
        <begin position="64"/>
        <end position="90"/>
    </location>
</feature>
<feature type="compositionally biased region" description="Polar residues" evidence="1">
    <location>
        <begin position="1"/>
        <end position="16"/>
    </location>
</feature>
<feature type="region of interest" description="Disordered" evidence="1">
    <location>
        <begin position="366"/>
        <end position="433"/>
    </location>
</feature>
<sequence>MSSADAKANNPQSRPLSHSPPDSPETSRLAALAPLTVAEVRAIRAFLKKHDTGFRARERRKAGVCADDNGGGYDEGQRKEGGGEGRESEYDQHTAIFESYLDIDLKLRSSRPNLRFRHYLDTNTNLSTDADVHSHFSLSPSTSEEGGSADNYCQVARIPSGEYFDDSDELATPTDSNHRGTFGYGPDDPQFVDVFDAEQDGAEEGVQVQDFRGIGGTVEFGQSMHAARASFDHESTLKLHQEGHDVRGKAHTVKEAVGSKFEDFDDEEFGVLAARPSGFGGRQELSFEDGCPARPNRPEVPVFKVTNYHLPGNRHGAPSGAYNEQKSPTPACLIGRPIMHMDNLNDHINGSDTTGTSLQPALPISIPPSVTNVSGSSPSLDNKARKHGKREARPPRVARHDGGSEMSESPTECVSSFIHLTPEPSPRKHGSRVRRFWARATGRPSGPADVHVQG</sequence>
<feature type="region of interest" description="Disordered" evidence="1">
    <location>
        <begin position="1"/>
        <end position="29"/>
    </location>
</feature>
<name>A0A4Y7QGM6_9AGAM</name>
<evidence type="ECO:0000313" key="2">
    <source>
        <dbReference type="EMBL" id="TDL26262.1"/>
    </source>
</evidence>
<dbReference type="Proteomes" id="UP000294933">
    <property type="component" value="Unassembled WGS sequence"/>
</dbReference>